<comment type="caution">
    <text evidence="1">The sequence shown here is derived from an EMBL/GenBank/DDBJ whole genome shotgun (WGS) entry which is preliminary data.</text>
</comment>
<proteinExistence type="predicted"/>
<gene>
    <name evidence="1" type="ORF">BOW53_08325</name>
</gene>
<dbReference type="RefSeq" id="WP_078483628.1">
    <property type="nucleotide sequence ID" value="NZ_MPRL01000029.1"/>
</dbReference>
<name>A0A1T2L560_9GAMM</name>
<accession>A0A1T2L560</accession>
<dbReference type="Proteomes" id="UP000191110">
    <property type="component" value="Unassembled WGS sequence"/>
</dbReference>
<dbReference type="AlphaFoldDB" id="A0A1T2L560"/>
<dbReference type="InterPro" id="IPR050426">
    <property type="entry name" value="Glycosyltransferase_28"/>
</dbReference>
<sequence>MSVVLFTWELGAGMGHVMPYINAAKRLVDNGHDVVFAMRELSRAERLFEGTGIRYIQAPSQVKKIEAPIRPTNSYAQIIHNTGFSDVYRLTALVRAWQELYRMVKPDLVVLDHSPSALITSKGFELKRILIGSGFFIPPSDEQLPMLFTSPKTDDEKVRSDEQQVLDKILEVTKRLALPEINSWKSMFDVDRKLFRTFKELDHYGGRDDCEYLGIGPDKPGVEPGWPEGRGKRVFAYLKPFKTLPALLQMLNKFGNPTLIYGDGIKQETKDRFSSKTLKFVDQPLDMGLVGKSAQVAITNANHGTIASLLLAGLPQLLLPLQLEQMILASRVAALGVGLAAPKLRQGGMANKFKQLCEDERYQKAADEFVQRNINFDRETARLLEALPFPDGHLRCGRYADHPYCPLRC</sequence>
<dbReference type="EMBL" id="MPRL01000029">
    <property type="protein sequence ID" value="OOZ40248.1"/>
    <property type="molecule type" value="Genomic_DNA"/>
</dbReference>
<evidence type="ECO:0008006" key="3">
    <source>
        <dbReference type="Google" id="ProtNLM"/>
    </source>
</evidence>
<dbReference type="SUPFAM" id="SSF53756">
    <property type="entry name" value="UDP-Glycosyltransferase/glycogen phosphorylase"/>
    <property type="match status" value="1"/>
</dbReference>
<organism evidence="1 2">
    <name type="scientific">Solemya pervernicosa gill symbiont</name>
    <dbReference type="NCBI Taxonomy" id="642797"/>
    <lineage>
        <taxon>Bacteria</taxon>
        <taxon>Pseudomonadati</taxon>
        <taxon>Pseudomonadota</taxon>
        <taxon>Gammaproteobacteria</taxon>
        <taxon>sulfur-oxidizing symbionts</taxon>
    </lineage>
</organism>
<dbReference type="PANTHER" id="PTHR48050">
    <property type="entry name" value="STEROL 3-BETA-GLUCOSYLTRANSFERASE"/>
    <property type="match status" value="1"/>
</dbReference>
<evidence type="ECO:0000313" key="2">
    <source>
        <dbReference type="Proteomes" id="UP000191110"/>
    </source>
</evidence>
<dbReference type="Gene3D" id="3.40.50.2000">
    <property type="entry name" value="Glycogen Phosphorylase B"/>
    <property type="match status" value="2"/>
</dbReference>
<protein>
    <recommendedName>
        <fullName evidence="3">Glycosyl transferase family 28 C-terminal domain-containing protein</fullName>
    </recommendedName>
</protein>
<keyword evidence="2" id="KW-1185">Reference proteome</keyword>
<dbReference type="OrthoDB" id="271062at2"/>
<reference evidence="1 2" key="1">
    <citation type="submission" date="2016-11" db="EMBL/GenBank/DDBJ databases">
        <title>Mixed transmission modes and dynamic genome evolution in an obligate animal-bacterial symbiosis.</title>
        <authorList>
            <person name="Russell S.L."/>
            <person name="Corbett-Detig R.B."/>
            <person name="Cavanaugh C.M."/>
        </authorList>
    </citation>
    <scope>NUCLEOTIDE SEQUENCE [LARGE SCALE GENOMIC DNA]</scope>
    <source>
        <strain evidence="1">Sveles-Q1</strain>
    </source>
</reference>
<evidence type="ECO:0000313" key="1">
    <source>
        <dbReference type="EMBL" id="OOZ40248.1"/>
    </source>
</evidence>
<dbReference type="PANTHER" id="PTHR48050:SF13">
    <property type="entry name" value="STEROL 3-BETA-GLUCOSYLTRANSFERASE UGT80A2"/>
    <property type="match status" value="1"/>
</dbReference>